<evidence type="ECO:0000256" key="1">
    <source>
        <dbReference type="SAM" id="Phobius"/>
    </source>
</evidence>
<feature type="transmembrane region" description="Helical" evidence="1">
    <location>
        <begin position="177"/>
        <end position="196"/>
    </location>
</feature>
<feature type="transmembrane region" description="Helical" evidence="1">
    <location>
        <begin position="311"/>
        <end position="329"/>
    </location>
</feature>
<feature type="domain" description="SGNH" evidence="3">
    <location>
        <begin position="443"/>
        <end position="685"/>
    </location>
</feature>
<protein>
    <submittedName>
        <fullName evidence="4">Acyltransferase</fullName>
    </submittedName>
</protein>
<feature type="domain" description="Acyltransferase 3" evidence="2">
    <location>
        <begin position="21"/>
        <end position="365"/>
    </location>
</feature>
<dbReference type="GO" id="GO:0016020">
    <property type="term" value="C:membrane"/>
    <property type="evidence" value="ECO:0007669"/>
    <property type="project" value="TreeGrafter"/>
</dbReference>
<feature type="transmembrane region" description="Helical" evidence="1">
    <location>
        <begin position="282"/>
        <end position="299"/>
    </location>
</feature>
<dbReference type="Pfam" id="PF19040">
    <property type="entry name" value="SGNH"/>
    <property type="match status" value="1"/>
</dbReference>
<dbReference type="PANTHER" id="PTHR23028">
    <property type="entry name" value="ACETYLTRANSFERASE"/>
    <property type="match status" value="1"/>
</dbReference>
<feature type="transmembrane region" description="Helical" evidence="1">
    <location>
        <begin position="380"/>
        <end position="400"/>
    </location>
</feature>
<feature type="transmembrane region" description="Helical" evidence="1">
    <location>
        <begin position="45"/>
        <end position="66"/>
    </location>
</feature>
<evidence type="ECO:0000313" key="4">
    <source>
        <dbReference type="EMBL" id="QNH77115.1"/>
    </source>
</evidence>
<dbReference type="GO" id="GO:0009103">
    <property type="term" value="P:lipopolysaccharide biosynthetic process"/>
    <property type="evidence" value="ECO:0007669"/>
    <property type="project" value="TreeGrafter"/>
</dbReference>
<accession>A0A7G7XAX0</accession>
<proteinExistence type="predicted"/>
<feature type="transmembrane region" description="Helical" evidence="1">
    <location>
        <begin position="149"/>
        <end position="170"/>
    </location>
</feature>
<sequence>MSGEDLKVKSEHNAHLVYRPDIDGLRAVAILSVLFFHAFPSKLRGGFVGVDIFFVISGFLISSIIFRSLARDSFSFSEFYAHRIKRIFPALLVVLLSCCVAGWFLLLPDDYKRLGKHVAAGSGFVQNFVLWGESGYFDTSSALKPLMHLWSLAIEEQFYLIYPVIVVCTWRLGRNFLFVLIALLLVSFSLNIFEIYRDSTKAFFLPQMRFWELLFGAGVAYINIYAREGLIRKIRGLIFHEALFRRSPSINTQDLVVNNGLSIFGFALIVASLITIHHGRLFPGWWALAPVSGACLLILSGPEAWINRYVLSTRVMVFVGLISYPLYLWHWPLLSFVHLVEGDISSRGLRIAVVVLSFVLAWLTYKLVERPLRFGRNTWIKTAAITISLFLVGSLGYKIFDADGFENRTAVKGVEQKIKDLSWDLNRFNYVSCESELVKESPKLGYCSKSKAAPPTAVILGDSHAEHIFPGIANNDERSWLLIGNHSCPPVTDVNVITRYGECQGLMAKAIDYVVGLPSVETVVLSFFGSYALDVSYAADHLAEGGGLDTIKMVSDKTLLKTKKDLLYFGLDRTVSKIEGSGKQVVFVIDVPELPFFLKDCISKPLVRSTSECKLPRSEVIERQAVQREIVDRLIAAHPGIRVFDSVDIVCDEKTCNAASGDGFLYRDSHHLSLRGSNIFARDFLSWLKN</sequence>
<dbReference type="Pfam" id="PF01757">
    <property type="entry name" value="Acyl_transf_3"/>
    <property type="match status" value="1"/>
</dbReference>
<keyword evidence="1" id="KW-0812">Transmembrane</keyword>
<keyword evidence="4" id="KW-0012">Acyltransferase</keyword>
<evidence type="ECO:0000259" key="2">
    <source>
        <dbReference type="Pfam" id="PF01757"/>
    </source>
</evidence>
<evidence type="ECO:0000313" key="5">
    <source>
        <dbReference type="Proteomes" id="UP000515277"/>
    </source>
</evidence>
<keyword evidence="1" id="KW-0472">Membrane</keyword>
<dbReference type="GO" id="GO:0016747">
    <property type="term" value="F:acyltransferase activity, transferring groups other than amino-acyl groups"/>
    <property type="evidence" value="ECO:0007669"/>
    <property type="project" value="InterPro"/>
</dbReference>
<dbReference type="InterPro" id="IPR043968">
    <property type="entry name" value="SGNH"/>
</dbReference>
<keyword evidence="4" id="KW-0808">Transferase</keyword>
<feature type="transmembrane region" description="Helical" evidence="1">
    <location>
        <begin position="208"/>
        <end position="226"/>
    </location>
</feature>
<organism evidence="4 5">
    <name type="scientific">Pseudomonas protegens</name>
    <dbReference type="NCBI Taxonomy" id="380021"/>
    <lineage>
        <taxon>Bacteria</taxon>
        <taxon>Pseudomonadati</taxon>
        <taxon>Pseudomonadota</taxon>
        <taxon>Gammaproteobacteria</taxon>
        <taxon>Pseudomonadales</taxon>
        <taxon>Pseudomonadaceae</taxon>
        <taxon>Pseudomonas</taxon>
    </lineage>
</organism>
<dbReference type="RefSeq" id="WP_179601209.1">
    <property type="nucleotide sequence ID" value="NZ_CP060201.1"/>
</dbReference>
<dbReference type="Proteomes" id="UP000515277">
    <property type="component" value="Chromosome"/>
</dbReference>
<feature type="transmembrane region" description="Helical" evidence="1">
    <location>
        <begin position="87"/>
        <end position="106"/>
    </location>
</feature>
<evidence type="ECO:0000259" key="3">
    <source>
        <dbReference type="Pfam" id="PF19040"/>
    </source>
</evidence>
<reference evidence="5" key="1">
    <citation type="journal article" date="2020" name="Microbiol. Resour. Announc.">
        <title>Complete genome sequences of four natural Pseudomonas isolates that catabolize a wide range of aromatic compounds relevant to lignin valorization.</title>
        <authorList>
            <person name="Hatmaker E.A."/>
            <person name="Presley G."/>
            <person name="Cannon O."/>
            <person name="Guss A.M."/>
            <person name="Elkins J.G."/>
        </authorList>
    </citation>
    <scope>NUCLEOTIDE SEQUENCE [LARGE SCALE GENOMIC DNA]</scope>
    <source>
        <strain evidence="5">H1F5C</strain>
    </source>
</reference>
<dbReference type="EMBL" id="CP060201">
    <property type="protein sequence ID" value="QNH77115.1"/>
    <property type="molecule type" value="Genomic_DNA"/>
</dbReference>
<feature type="transmembrane region" description="Helical" evidence="1">
    <location>
        <begin position="349"/>
        <end position="368"/>
    </location>
</feature>
<keyword evidence="1" id="KW-1133">Transmembrane helix</keyword>
<dbReference type="InterPro" id="IPR002656">
    <property type="entry name" value="Acyl_transf_3_dom"/>
</dbReference>
<dbReference type="PANTHER" id="PTHR23028:SF53">
    <property type="entry name" value="ACYL_TRANSF_3 DOMAIN-CONTAINING PROTEIN"/>
    <property type="match status" value="1"/>
</dbReference>
<dbReference type="InterPro" id="IPR050879">
    <property type="entry name" value="Acyltransferase_3"/>
</dbReference>
<gene>
    <name evidence="4" type="ORF">GGI48_28310</name>
</gene>
<dbReference type="AlphaFoldDB" id="A0A7G7XAX0"/>
<feature type="transmembrane region" description="Helical" evidence="1">
    <location>
        <begin position="255"/>
        <end position="276"/>
    </location>
</feature>
<name>A0A7G7XAX0_9PSED</name>